<dbReference type="BioCyc" id="CCAL311458:G131R-555-MONOMER"/>
<dbReference type="InterPro" id="IPR036291">
    <property type="entry name" value="NAD(P)-bd_dom_sf"/>
</dbReference>
<dbReference type="GO" id="GO:0008270">
    <property type="term" value="F:zinc ion binding"/>
    <property type="evidence" value="ECO:0007669"/>
    <property type="project" value="InterPro"/>
</dbReference>
<evidence type="ECO:0000256" key="3">
    <source>
        <dbReference type="ARBA" id="ARBA00023002"/>
    </source>
</evidence>
<dbReference type="GO" id="GO:0051262">
    <property type="term" value="P:protein tetramerization"/>
    <property type="evidence" value="ECO:0007669"/>
    <property type="project" value="UniProtKB-ARBA"/>
</dbReference>
<sequence>MRAAVLRGVFDVAVEDVPVPECVSDSVLVRVKACGVCPVDVRVYTGENVWVPLPSVGVSGHEVAGVVEKVGENVSALKPGDRVAGTLSKPCGTCRYCVKGYENLCTNSLKPKVFGFAEYVVAYPGHVQRFRETIDFEEAVFTEPLAACINCVERSGLHTGDWALVVGVGQIGLMQVQLLKLMGAMVVAVDYSEERLRLAEMLGADVVVDAADKSVVEKVRSLAGGEGVDFVSLTVGEGKAVETGFRCLAKRGVLNIFASLHGDGVVGVNLNKLHFGEYTLTGTYASTRGHINRAVQLIEKGLVKVRPLITHRLPLEKLVEGFEIHRERKGVKVVVFP</sequence>
<dbReference type="GO" id="GO:0030554">
    <property type="term" value="F:adenyl nucleotide binding"/>
    <property type="evidence" value="ECO:0007669"/>
    <property type="project" value="UniProtKB-ARBA"/>
</dbReference>
<evidence type="ECO:0000313" key="6">
    <source>
        <dbReference type="EMBL" id="BAJ47609.1"/>
    </source>
</evidence>
<keyword evidence="3" id="KW-0560">Oxidoreductase</keyword>
<dbReference type="KEGG" id="csu:CSUB_C0546"/>
<reference evidence="6 8" key="2">
    <citation type="journal article" date="2011" name="Nucleic Acids Res.">
        <title>Insights into the evolution of Archaea and eukaryotic protein modifier systems revealed by the genome of a novel archaeal group.</title>
        <authorList>
            <person name="Nunoura T."/>
            <person name="Takaki Y."/>
            <person name="Kakuta J."/>
            <person name="Nishi S."/>
            <person name="Sugahara J."/>
            <person name="Kazama H."/>
            <person name="Chee G."/>
            <person name="Hattori M."/>
            <person name="Kanai A."/>
            <person name="Atomi H."/>
            <person name="Takai K."/>
            <person name="Takami H."/>
        </authorList>
    </citation>
    <scope>NUCLEOTIDE SEQUENCE [LARGE SCALE GENOMIC DNA]</scope>
</reference>
<comment type="cofactor">
    <cofactor evidence="4">
        <name>Zn(2+)</name>
        <dbReference type="ChEBI" id="CHEBI:29105"/>
    </cofactor>
</comment>
<name>E6N5P0_CALS0</name>
<accession>E6N5P0</accession>
<dbReference type="Gene3D" id="3.40.50.720">
    <property type="entry name" value="NAD(P)-binding Rossmann-like Domain"/>
    <property type="match status" value="1"/>
</dbReference>
<evidence type="ECO:0000256" key="2">
    <source>
        <dbReference type="ARBA" id="ARBA00022833"/>
    </source>
</evidence>
<dbReference type="SUPFAM" id="SSF50129">
    <property type="entry name" value="GroES-like"/>
    <property type="match status" value="1"/>
</dbReference>
<dbReference type="SMART" id="SM00829">
    <property type="entry name" value="PKS_ER"/>
    <property type="match status" value="1"/>
</dbReference>
<evidence type="ECO:0000313" key="7">
    <source>
        <dbReference type="EMBL" id="BAJ50406.1"/>
    </source>
</evidence>
<dbReference type="Pfam" id="PF08240">
    <property type="entry name" value="ADH_N"/>
    <property type="match status" value="1"/>
</dbReference>
<comment type="similarity">
    <text evidence="4">Belongs to the zinc-containing alcohol dehydrogenase family.</text>
</comment>
<dbReference type="InterPro" id="IPR020843">
    <property type="entry name" value="ER"/>
</dbReference>
<dbReference type="InterPro" id="IPR011032">
    <property type="entry name" value="GroES-like_sf"/>
</dbReference>
<dbReference type="InterPro" id="IPR050129">
    <property type="entry name" value="Zn_alcohol_dh"/>
</dbReference>
<keyword evidence="1 4" id="KW-0479">Metal-binding</keyword>
<organism evidence="6 8">
    <name type="scientific">Caldiarchaeum subterraneum</name>
    <dbReference type="NCBI Taxonomy" id="311458"/>
    <lineage>
        <taxon>Archaea</taxon>
        <taxon>Nitrososphaerota</taxon>
        <taxon>Candidatus Caldarchaeales</taxon>
        <taxon>Candidatus Caldarchaeaceae</taxon>
        <taxon>Candidatus Caldarchaeum</taxon>
    </lineage>
</organism>
<dbReference type="Gene3D" id="3.90.180.10">
    <property type="entry name" value="Medium-chain alcohol dehydrogenases, catalytic domain"/>
    <property type="match status" value="1"/>
</dbReference>
<evidence type="ECO:0000256" key="1">
    <source>
        <dbReference type="ARBA" id="ARBA00022723"/>
    </source>
</evidence>
<dbReference type="SUPFAM" id="SSF51735">
    <property type="entry name" value="NAD(P)-binding Rossmann-fold domains"/>
    <property type="match status" value="1"/>
</dbReference>
<proteinExistence type="inferred from homology"/>
<dbReference type="PANTHER" id="PTHR43401">
    <property type="entry name" value="L-THREONINE 3-DEHYDROGENASE"/>
    <property type="match status" value="1"/>
</dbReference>
<dbReference type="STRING" id="311458.CSUB_C0546"/>
<evidence type="ECO:0000259" key="5">
    <source>
        <dbReference type="SMART" id="SM00829"/>
    </source>
</evidence>
<dbReference type="EMBL" id="AP011842">
    <property type="protein sequence ID" value="BAJ47609.1"/>
    <property type="molecule type" value="Genomic_DNA"/>
</dbReference>
<dbReference type="EMBL" id="BA000048">
    <property type="protein sequence ID" value="BAJ50406.1"/>
    <property type="molecule type" value="Genomic_DNA"/>
</dbReference>
<dbReference type="PANTHER" id="PTHR43401:SF2">
    <property type="entry name" value="L-THREONINE 3-DEHYDROGENASE"/>
    <property type="match status" value="1"/>
</dbReference>
<dbReference type="Proteomes" id="UP000008120">
    <property type="component" value="Chromosome"/>
</dbReference>
<evidence type="ECO:0000256" key="4">
    <source>
        <dbReference type="RuleBase" id="RU361277"/>
    </source>
</evidence>
<dbReference type="PROSITE" id="PS00059">
    <property type="entry name" value="ADH_ZINC"/>
    <property type="match status" value="1"/>
</dbReference>
<protein>
    <submittedName>
        <fullName evidence="6">Zn-dependent alcohol dehydrogenases</fullName>
    </submittedName>
</protein>
<reference evidence="6 8" key="1">
    <citation type="journal article" date="2005" name="Environ. Microbiol.">
        <title>Genetic and functional properties of uncultivated thermophilic crenarchaeotes from a subsurface gold mine as revealed by analysis of genome fragments.</title>
        <authorList>
            <person name="Nunoura T."/>
            <person name="Hirayama H."/>
            <person name="Takami H."/>
            <person name="Oida H."/>
            <person name="Nishi S."/>
            <person name="Shimamura S."/>
            <person name="Suzuki Y."/>
            <person name="Inagaki F."/>
            <person name="Takai K."/>
            <person name="Nealson K.H."/>
            <person name="Horikoshi K."/>
        </authorList>
    </citation>
    <scope>NUCLEOTIDE SEQUENCE [LARGE SCALE GENOMIC DNA]</scope>
</reference>
<evidence type="ECO:0000313" key="8">
    <source>
        <dbReference type="Proteomes" id="UP000008120"/>
    </source>
</evidence>
<keyword evidence="2 4" id="KW-0862">Zinc</keyword>
<dbReference type="GO" id="GO:0016616">
    <property type="term" value="F:oxidoreductase activity, acting on the CH-OH group of donors, NAD or NADP as acceptor"/>
    <property type="evidence" value="ECO:0007669"/>
    <property type="project" value="UniProtKB-ARBA"/>
</dbReference>
<dbReference type="InterPro" id="IPR002328">
    <property type="entry name" value="ADH_Zn_CS"/>
</dbReference>
<feature type="domain" description="Enoyl reductase (ER)" evidence="5">
    <location>
        <begin position="8"/>
        <end position="335"/>
    </location>
</feature>
<dbReference type="GO" id="GO:0043168">
    <property type="term" value="F:anion binding"/>
    <property type="evidence" value="ECO:0007669"/>
    <property type="project" value="UniProtKB-ARBA"/>
</dbReference>
<dbReference type="AlphaFoldDB" id="E6N5P0"/>
<dbReference type="InterPro" id="IPR013149">
    <property type="entry name" value="ADH-like_C"/>
</dbReference>
<dbReference type="InterPro" id="IPR013154">
    <property type="entry name" value="ADH-like_N"/>
</dbReference>
<gene>
    <name evidence="7" type="ORF">CSUB_C0546</name>
    <name evidence="6" type="ORF">HGMM_F15C06C13</name>
</gene>
<dbReference type="Pfam" id="PF00107">
    <property type="entry name" value="ADH_zinc_N"/>
    <property type="match status" value="1"/>
</dbReference>